<name>A0A4P9VFV4_9GAMM</name>
<feature type="transmembrane region" description="Helical" evidence="3">
    <location>
        <begin position="205"/>
        <end position="226"/>
    </location>
</feature>
<dbReference type="AlphaFoldDB" id="A0A4P9VFV4"/>
<dbReference type="RefSeq" id="WP_094790007.1">
    <property type="nucleotide sequence ID" value="NZ_NDXW01000011.1"/>
</dbReference>
<feature type="region of interest" description="Disordered" evidence="2">
    <location>
        <begin position="242"/>
        <end position="298"/>
    </location>
</feature>
<feature type="coiled-coil region" evidence="1">
    <location>
        <begin position="105"/>
        <end position="132"/>
    </location>
</feature>
<organism evidence="4 5">
    <name type="scientific">Zooshikella ganghwensis</name>
    <dbReference type="NCBI Taxonomy" id="202772"/>
    <lineage>
        <taxon>Bacteria</taxon>
        <taxon>Pseudomonadati</taxon>
        <taxon>Pseudomonadota</taxon>
        <taxon>Gammaproteobacteria</taxon>
        <taxon>Oceanospirillales</taxon>
        <taxon>Zooshikellaceae</taxon>
        <taxon>Zooshikella</taxon>
    </lineage>
</organism>
<evidence type="ECO:0000256" key="2">
    <source>
        <dbReference type="SAM" id="MobiDB-lite"/>
    </source>
</evidence>
<comment type="caution">
    <text evidence="4">The sequence shown here is derived from an EMBL/GenBank/DDBJ whole genome shotgun (WGS) entry which is preliminary data.</text>
</comment>
<feature type="transmembrane region" description="Helical" evidence="3">
    <location>
        <begin position="43"/>
        <end position="64"/>
    </location>
</feature>
<accession>A0A4P9VFV4</accession>
<evidence type="ECO:0008006" key="6">
    <source>
        <dbReference type="Google" id="ProtNLM"/>
    </source>
</evidence>
<dbReference type="Proteomes" id="UP000257039">
    <property type="component" value="Unassembled WGS sequence"/>
</dbReference>
<keyword evidence="5" id="KW-1185">Reference proteome</keyword>
<feature type="transmembrane region" description="Helical" evidence="3">
    <location>
        <begin position="12"/>
        <end position="37"/>
    </location>
</feature>
<protein>
    <recommendedName>
        <fullName evidence="6">Preprotein translocase subunit SecY</fullName>
    </recommendedName>
</protein>
<sequence length="371" mass="41375">MLDINRHPKTLLQLIPSYTGATLSVTLSVALSVLLFASISENYYYSLMFAGLAITFELAKFVALPEIARRKHRKDWAGVMGATLLFVTLAAASILGSIGGLQSDTQRIQASITKAEQQRAALIEERQLLLAEVAENQKAIDKYIALNRIKNYAQPLQQRNETLRVKAATIQDKISTLDVAQETPMTALLGAIATAVGEDKAVVQVYVFILLAVLLDLVASFFICLLREENDFRRDYQSKLKVEEGGTNDHEEESTTDALLETATPSEEKVPPTATPCQREDSDVGCQQEEGGDKPKDMEQHQNVVSINSSNKYEKIKKEVISMKEGEAISKRQMIKDYKLGTRTADRYFNLLLKEALIIQDSETKYFYRAA</sequence>
<reference evidence="4 5" key="1">
    <citation type="submission" date="2017-04" db="EMBL/GenBank/DDBJ databases">
        <title>Draft genome sequence of Zooshikella ganghwensis VG4 isolated from Red Sea sediments.</title>
        <authorList>
            <person name="Rehman Z."/>
            <person name="Alam I."/>
            <person name="Kamau A."/>
            <person name="Bajic V."/>
            <person name="Leiknes T."/>
        </authorList>
    </citation>
    <scope>NUCLEOTIDE SEQUENCE [LARGE SCALE GENOMIC DNA]</scope>
    <source>
        <strain evidence="4 5">VG4</strain>
    </source>
</reference>
<evidence type="ECO:0000313" key="4">
    <source>
        <dbReference type="EMBL" id="RDH41244.1"/>
    </source>
</evidence>
<gene>
    <name evidence="4" type="ORF">B9G39_29485</name>
</gene>
<keyword evidence="3" id="KW-0812">Transmembrane</keyword>
<evidence type="ECO:0000313" key="5">
    <source>
        <dbReference type="Proteomes" id="UP000257039"/>
    </source>
</evidence>
<dbReference type="EMBL" id="NDXW01000011">
    <property type="protein sequence ID" value="RDH41244.1"/>
    <property type="molecule type" value="Genomic_DNA"/>
</dbReference>
<feature type="transmembrane region" description="Helical" evidence="3">
    <location>
        <begin position="76"/>
        <end position="98"/>
    </location>
</feature>
<keyword evidence="1" id="KW-0175">Coiled coil</keyword>
<proteinExistence type="predicted"/>
<evidence type="ECO:0000256" key="1">
    <source>
        <dbReference type="SAM" id="Coils"/>
    </source>
</evidence>
<keyword evidence="3" id="KW-0472">Membrane</keyword>
<evidence type="ECO:0000256" key="3">
    <source>
        <dbReference type="SAM" id="Phobius"/>
    </source>
</evidence>
<keyword evidence="3" id="KW-1133">Transmembrane helix</keyword>